<dbReference type="Proteomes" id="UP000429211">
    <property type="component" value="Unassembled WGS sequence"/>
</dbReference>
<evidence type="ECO:0000313" key="11">
    <source>
        <dbReference type="Proteomes" id="UP000429211"/>
    </source>
</evidence>
<evidence type="ECO:0000256" key="5">
    <source>
        <dbReference type="ARBA" id="ARBA00023136"/>
    </source>
</evidence>
<comment type="similarity">
    <text evidence="6">Belongs to the ABC-4 integral membrane protein family.</text>
</comment>
<evidence type="ECO:0000256" key="4">
    <source>
        <dbReference type="ARBA" id="ARBA00022989"/>
    </source>
</evidence>
<keyword evidence="4 7" id="KW-1133">Transmembrane helix</keyword>
<reference evidence="10" key="2">
    <citation type="submission" date="2019-11" db="EMBL/GenBank/DDBJ databases">
        <authorList>
            <person name="Feng L."/>
        </authorList>
    </citation>
    <scope>NUCLEOTIDE SEQUENCE</scope>
    <source>
        <strain evidence="10">BdentiumLFYP24</strain>
    </source>
</reference>
<dbReference type="PANTHER" id="PTHR30572">
    <property type="entry name" value="MEMBRANE COMPONENT OF TRANSPORTER-RELATED"/>
    <property type="match status" value="1"/>
</dbReference>
<name>A0A6N2S9S4_9BIFI</name>
<keyword evidence="2" id="KW-1003">Cell membrane</keyword>
<feature type="transmembrane region" description="Helical" evidence="7">
    <location>
        <begin position="375"/>
        <end position="397"/>
    </location>
</feature>
<feature type="transmembrane region" description="Helical" evidence="7">
    <location>
        <begin position="964"/>
        <end position="983"/>
    </location>
</feature>
<gene>
    <name evidence="10" type="ORF">BDLFYP24_01383</name>
    <name evidence="9" type="ORF">GBB04_02905</name>
</gene>
<feature type="transmembrane region" description="Helical" evidence="7">
    <location>
        <begin position="870"/>
        <end position="890"/>
    </location>
</feature>
<evidence type="ECO:0000256" key="1">
    <source>
        <dbReference type="ARBA" id="ARBA00004651"/>
    </source>
</evidence>
<evidence type="ECO:0000256" key="6">
    <source>
        <dbReference type="ARBA" id="ARBA00038076"/>
    </source>
</evidence>
<dbReference type="RefSeq" id="WP_034518215.1">
    <property type="nucleotide sequence ID" value="NZ_CACRSP010000003.1"/>
</dbReference>
<evidence type="ECO:0000256" key="2">
    <source>
        <dbReference type="ARBA" id="ARBA00022475"/>
    </source>
</evidence>
<comment type="subcellular location">
    <subcellularLocation>
        <location evidence="1">Cell membrane</location>
        <topology evidence="1">Multi-pass membrane protein</topology>
    </subcellularLocation>
</comment>
<dbReference type="Pfam" id="PF02687">
    <property type="entry name" value="FtsX"/>
    <property type="match status" value="1"/>
</dbReference>
<protein>
    <submittedName>
        <fullName evidence="9">ABC transporter permease</fullName>
    </submittedName>
    <submittedName>
        <fullName evidence="10">FtsX-like permease family protein</fullName>
    </submittedName>
</protein>
<evidence type="ECO:0000256" key="7">
    <source>
        <dbReference type="SAM" id="Phobius"/>
    </source>
</evidence>
<dbReference type="GO" id="GO:0005886">
    <property type="term" value="C:plasma membrane"/>
    <property type="evidence" value="ECO:0007669"/>
    <property type="project" value="UniProtKB-SubCell"/>
</dbReference>
<dbReference type="InterPro" id="IPR003838">
    <property type="entry name" value="ABC3_permease_C"/>
</dbReference>
<dbReference type="GO" id="GO:0022857">
    <property type="term" value="F:transmembrane transporter activity"/>
    <property type="evidence" value="ECO:0007669"/>
    <property type="project" value="TreeGrafter"/>
</dbReference>
<feature type="transmembrane region" description="Helical" evidence="7">
    <location>
        <begin position="559"/>
        <end position="581"/>
    </location>
</feature>
<dbReference type="PANTHER" id="PTHR30572:SF4">
    <property type="entry name" value="ABC TRANSPORTER PERMEASE YTRF"/>
    <property type="match status" value="1"/>
</dbReference>
<evidence type="ECO:0000259" key="8">
    <source>
        <dbReference type="Pfam" id="PF02687"/>
    </source>
</evidence>
<proteinExistence type="inferred from homology"/>
<dbReference type="AlphaFoldDB" id="A0A6N2S9S4"/>
<accession>A0A6N2S9S4</accession>
<evidence type="ECO:0000313" key="10">
    <source>
        <dbReference type="EMBL" id="VYS89654.1"/>
    </source>
</evidence>
<feature type="transmembrane region" description="Helical" evidence="7">
    <location>
        <begin position="923"/>
        <end position="944"/>
    </location>
</feature>
<keyword evidence="5 7" id="KW-0472">Membrane</keyword>
<evidence type="ECO:0000256" key="3">
    <source>
        <dbReference type="ARBA" id="ARBA00022692"/>
    </source>
</evidence>
<keyword evidence="3 7" id="KW-0812">Transmembrane</keyword>
<dbReference type="EMBL" id="CACRSP010000003">
    <property type="protein sequence ID" value="VYS89654.1"/>
    <property type="molecule type" value="Genomic_DNA"/>
</dbReference>
<feature type="transmembrane region" description="Helical" evidence="7">
    <location>
        <begin position="469"/>
        <end position="489"/>
    </location>
</feature>
<dbReference type="EMBL" id="WDPD01000002">
    <property type="protein sequence ID" value="KAB7461951.1"/>
    <property type="molecule type" value="Genomic_DNA"/>
</dbReference>
<feature type="transmembrane region" description="Helical" evidence="7">
    <location>
        <begin position="412"/>
        <end position="434"/>
    </location>
</feature>
<evidence type="ECO:0000313" key="9">
    <source>
        <dbReference type="EMBL" id="KAB7461951.1"/>
    </source>
</evidence>
<feature type="transmembrane region" description="Helical" evidence="7">
    <location>
        <begin position="317"/>
        <end position="343"/>
    </location>
</feature>
<dbReference type="InterPro" id="IPR050250">
    <property type="entry name" value="Macrolide_Exporter_MacB"/>
</dbReference>
<reference evidence="9 11" key="1">
    <citation type="journal article" date="2019" name="Nat. Med.">
        <title>A library of human gut bacterial isolates paired with longitudinal multiomics data enables mechanistic microbiome research.</title>
        <authorList>
            <person name="Poyet M."/>
            <person name="Groussin M."/>
            <person name="Gibbons S.M."/>
            <person name="Avila-Pacheco J."/>
            <person name="Jiang X."/>
            <person name="Kearney S.M."/>
            <person name="Perrotta A.R."/>
            <person name="Berdy B."/>
            <person name="Zhao S."/>
            <person name="Lieberman T.D."/>
            <person name="Swanson P.K."/>
            <person name="Smith M."/>
            <person name="Roesemann S."/>
            <person name="Alexander J.E."/>
            <person name="Rich S.A."/>
            <person name="Livny J."/>
            <person name="Vlamakis H."/>
            <person name="Clish C."/>
            <person name="Bullock K."/>
            <person name="Deik A."/>
            <person name="Scott J."/>
            <person name="Pierce K.A."/>
            <person name="Xavier R.J."/>
            <person name="Alm E.J."/>
        </authorList>
    </citation>
    <scope>NUCLEOTIDE SEQUENCE [LARGE SCALE GENOMIC DNA]</scope>
    <source>
        <strain evidence="9 11">BIOML-A2</strain>
    </source>
</reference>
<feature type="domain" description="ABC3 transporter permease C-terminal" evidence="8">
    <location>
        <begin position="326"/>
        <end position="444"/>
    </location>
</feature>
<feature type="transmembrane region" description="Helical" evidence="7">
    <location>
        <begin position="509"/>
        <end position="538"/>
    </location>
</feature>
<sequence>MARIFALRSVLRLAWRDMCRHRARTTFSTLLIALPMMALIVGATLMTGAPPMRERAVRSIPEGAQAVITATAVKRDGNPFEQPPEGASIWMDEITQQPASEDELKRIVPSSDKLLPYWDSEQLIAATATGLQPGQVESAKNSSIGGTLAQSGTGTARLCEAGAEALGMLLPKLSEGTVPSNADEIVVTSGLASRIGADIGDTITLIAPPFQGSYSTNGRIAAVIQNSQRAWRISGIVADDAISKAWARDGWMSGMVAHDGGAGVDRHYLVVGDKPITWRQVKKMNLLQTVAVSRHVLTDGYPNASERYPSRIDSQALLQYAVGFIVAVAMGVALVLCLVTPAFSISVDQSRRTMGLASACGAGPRDVRNMFGLQGVCSGFAGGVIGMLAGIGGIYVMAPSVIHVDVHEIPQVIPWGLFPLVVMTSTLIGAFATWMPARRAGRMNVVDALRDRPDGLERERYAGKGAGKIALISGPMLMLAACGCAVTSMRVKVSDVSSPGVLPEGSGTSLVLLVAAIVLAMIGLVRLVKGLIVIYGAVGRSLPLSMRTGLRDSAEHHRRFVPATIAVVLTMALASYAMVLIGSTLANDRSMELVHGQSHVILSAEVPVNDDTDRMVVADGIRKLGDTASFKDHQPIYALAQPDAESTMNLTGKAYDDIYAQYPTVKALLATELHCEVNERQQYGQDMASAFDPNGTPYCVNWSKSYEAVGYTGLSMINMDPSVIIMSADAMRMTGFPNAEQAARTLEEGGVVVGNAAALREDGTVTLQVSHRTLDDDGNSGSEHVVRQSVRKATWMKGFYPLAMSERTARELGIVNLRYVGDIAALDHVHGWSAIERLRKATSDMPLVNMTSQRYQYEWATDADGAKITLAPIVALGLLALTATVVSLLLSRTQTIRDMTTMHAVGASPGFLRRLGLVQAMTILLPGVPLGMIAGLALGCYHIAWYRRIGIDGAWLETVPCWQLQIALAITVIAAGSLSAWLVTSPPRNLTRRTID</sequence>
<organism evidence="10">
    <name type="scientific">Bifidobacterium dentium</name>
    <dbReference type="NCBI Taxonomy" id="1689"/>
    <lineage>
        <taxon>Bacteria</taxon>
        <taxon>Bacillati</taxon>
        <taxon>Actinomycetota</taxon>
        <taxon>Actinomycetes</taxon>
        <taxon>Bifidobacteriales</taxon>
        <taxon>Bifidobacteriaceae</taxon>
        <taxon>Bifidobacterium</taxon>
    </lineage>
</organism>